<keyword evidence="1" id="KW-0812">Transmembrane</keyword>
<feature type="signal peptide" evidence="2">
    <location>
        <begin position="1"/>
        <end position="19"/>
    </location>
</feature>
<evidence type="ECO:0000313" key="4">
    <source>
        <dbReference type="Proteomes" id="UP000283090"/>
    </source>
</evidence>
<proteinExistence type="predicted"/>
<name>A0A436ZRU5_ARTFL</name>
<protein>
    <submittedName>
        <fullName evidence="3">Uncharacterized protein</fullName>
    </submittedName>
</protein>
<dbReference type="Proteomes" id="UP000283090">
    <property type="component" value="Unassembled WGS sequence"/>
</dbReference>
<organism evidence="3 4">
    <name type="scientific">Arthrobotrys flagrans</name>
    <name type="common">Nematode-trapping fungus</name>
    <name type="synonym">Trichothecium flagrans</name>
    <dbReference type="NCBI Taxonomy" id="97331"/>
    <lineage>
        <taxon>Eukaryota</taxon>
        <taxon>Fungi</taxon>
        <taxon>Dikarya</taxon>
        <taxon>Ascomycota</taxon>
        <taxon>Pezizomycotina</taxon>
        <taxon>Orbiliomycetes</taxon>
        <taxon>Orbiliales</taxon>
        <taxon>Orbiliaceae</taxon>
        <taxon>Arthrobotrys</taxon>
    </lineage>
</organism>
<keyword evidence="1" id="KW-1133">Transmembrane helix</keyword>
<dbReference type="VEuPathDB" id="FungiDB:DFL_009452"/>
<dbReference type="AlphaFoldDB" id="A0A436ZRU5"/>
<comment type="caution">
    <text evidence="3">The sequence shown here is derived from an EMBL/GenBank/DDBJ whole genome shotgun (WGS) entry which is preliminary data.</text>
</comment>
<feature type="chain" id="PRO_5019183067" evidence="2">
    <location>
        <begin position="20"/>
        <end position="216"/>
    </location>
</feature>
<reference evidence="3 4" key="1">
    <citation type="submission" date="2019-01" db="EMBL/GenBank/DDBJ databases">
        <title>Intercellular communication is required for trap formation in the nematode-trapping fungus Duddingtonia flagrans.</title>
        <authorList>
            <person name="Youssar L."/>
            <person name="Wernet V."/>
            <person name="Hensel N."/>
            <person name="Hildebrandt H.-G."/>
            <person name="Fischer R."/>
        </authorList>
    </citation>
    <scope>NUCLEOTIDE SEQUENCE [LARGE SCALE GENOMIC DNA]</scope>
    <source>
        <strain evidence="3 4">CBS H-5679</strain>
    </source>
</reference>
<dbReference type="RefSeq" id="XP_067487139.1">
    <property type="nucleotide sequence ID" value="XM_067639340.1"/>
</dbReference>
<keyword evidence="4" id="KW-1185">Reference proteome</keyword>
<dbReference type="EMBL" id="SAEB01000012">
    <property type="protein sequence ID" value="RVD81595.1"/>
    <property type="molecule type" value="Genomic_DNA"/>
</dbReference>
<gene>
    <name evidence="3" type="ORF">DFL_009452</name>
</gene>
<accession>A0A436ZRU5</accession>
<feature type="transmembrane region" description="Helical" evidence="1">
    <location>
        <begin position="135"/>
        <end position="157"/>
    </location>
</feature>
<evidence type="ECO:0000256" key="1">
    <source>
        <dbReference type="SAM" id="Phobius"/>
    </source>
</evidence>
<dbReference type="GeneID" id="93591763"/>
<keyword evidence="1" id="KW-0472">Membrane</keyword>
<evidence type="ECO:0000256" key="2">
    <source>
        <dbReference type="SAM" id="SignalP"/>
    </source>
</evidence>
<dbReference type="OrthoDB" id="5383956at2759"/>
<evidence type="ECO:0000313" key="3">
    <source>
        <dbReference type="EMBL" id="RVD81595.1"/>
    </source>
</evidence>
<keyword evidence="2" id="KW-0732">Signal</keyword>
<sequence>MKFSNIILAVFGFSTIAAAIPAPIPATDKTPLLKARELTKKDPAEPLTKRGTCANLVADVQVYIDAVTAINNKYAAQKPYTRTTSQNWAGEVAIKIKALIAVITAYPAGCAFPPVNDCVDVFVKLIVTIFVQLEVFVNFGGLLGVILLAVDLLLWLLLGLCGDLLNVVVALLVLIEVKIQVGICGLIVQSCGGLIDSLYLQALVQLLIQAGLPIAL</sequence>